<name>A0ABQ7VCP6_SOLTU</name>
<evidence type="ECO:0000313" key="1">
    <source>
        <dbReference type="EMBL" id="KAH0761850.1"/>
    </source>
</evidence>
<dbReference type="Proteomes" id="UP000826656">
    <property type="component" value="Unassembled WGS sequence"/>
</dbReference>
<accession>A0ABQ7VCP6</accession>
<proteinExistence type="predicted"/>
<keyword evidence="2" id="KW-1185">Reference proteome</keyword>
<sequence>MKLLEAQQFLWNQLTTPILSPVARTPSNLRNSSSDGGHYVMMENHRILNVDRPLPASRSIAGRMSCPMESPMQQLPLSHSSTNQGIWYTYGDSAVADIFLTSKQLWLGSLGPDSSEVLVRHKFEMEIMLGNSLWGAGLRVKFMDKGLGTKGAINSAGVSSSFYIYVASVQSCWVKDDVVHELRKALQKGCYIVKFQNQNDKDEVLFTGPELLGCGNS</sequence>
<gene>
    <name evidence="1" type="ORF">KY290_017923</name>
</gene>
<organism evidence="1 2">
    <name type="scientific">Solanum tuberosum</name>
    <name type="common">Potato</name>
    <dbReference type="NCBI Taxonomy" id="4113"/>
    <lineage>
        <taxon>Eukaryota</taxon>
        <taxon>Viridiplantae</taxon>
        <taxon>Streptophyta</taxon>
        <taxon>Embryophyta</taxon>
        <taxon>Tracheophyta</taxon>
        <taxon>Spermatophyta</taxon>
        <taxon>Magnoliopsida</taxon>
        <taxon>eudicotyledons</taxon>
        <taxon>Gunneridae</taxon>
        <taxon>Pentapetalae</taxon>
        <taxon>asterids</taxon>
        <taxon>lamiids</taxon>
        <taxon>Solanales</taxon>
        <taxon>Solanaceae</taxon>
        <taxon>Solanoideae</taxon>
        <taxon>Solaneae</taxon>
        <taxon>Solanum</taxon>
    </lineage>
</organism>
<dbReference type="EMBL" id="JAIVGD010000013">
    <property type="protein sequence ID" value="KAH0761850.1"/>
    <property type="molecule type" value="Genomic_DNA"/>
</dbReference>
<reference evidence="1 2" key="1">
    <citation type="journal article" date="2021" name="bioRxiv">
        <title>Chromosome-scale and haplotype-resolved genome assembly of a tetraploid potato cultivar.</title>
        <authorList>
            <person name="Sun H."/>
            <person name="Jiao W.-B."/>
            <person name="Krause K."/>
            <person name="Campoy J.A."/>
            <person name="Goel M."/>
            <person name="Folz-Donahue K."/>
            <person name="Kukat C."/>
            <person name="Huettel B."/>
            <person name="Schneeberger K."/>
        </authorList>
    </citation>
    <scope>NUCLEOTIDE SEQUENCE [LARGE SCALE GENOMIC DNA]</scope>
    <source>
        <strain evidence="1">SolTubOtavaFocal</strain>
        <tissue evidence="1">Leaves</tissue>
    </source>
</reference>
<comment type="caution">
    <text evidence="1">The sequence shown here is derived from an EMBL/GenBank/DDBJ whole genome shotgun (WGS) entry which is preliminary data.</text>
</comment>
<protein>
    <submittedName>
        <fullName evidence="1">Uncharacterized protein</fullName>
    </submittedName>
</protein>
<evidence type="ECO:0000313" key="2">
    <source>
        <dbReference type="Proteomes" id="UP000826656"/>
    </source>
</evidence>